<gene>
    <name evidence="2" type="ORF">METZ01_LOCUS111225</name>
</gene>
<dbReference type="EMBL" id="UINC01013525">
    <property type="protein sequence ID" value="SVA58371.1"/>
    <property type="molecule type" value="Genomic_DNA"/>
</dbReference>
<protein>
    <submittedName>
        <fullName evidence="2">Uncharacterized protein</fullName>
    </submittedName>
</protein>
<feature type="transmembrane region" description="Helical" evidence="1">
    <location>
        <begin position="21"/>
        <end position="38"/>
    </location>
</feature>
<organism evidence="2">
    <name type="scientific">marine metagenome</name>
    <dbReference type="NCBI Taxonomy" id="408172"/>
    <lineage>
        <taxon>unclassified sequences</taxon>
        <taxon>metagenomes</taxon>
        <taxon>ecological metagenomes</taxon>
    </lineage>
</organism>
<sequence length="39" mass="4447">MVSFGIDILTRNMIEIQINKIGFIITNVIYFLCLINGTD</sequence>
<keyword evidence="1" id="KW-0472">Membrane</keyword>
<reference evidence="2" key="1">
    <citation type="submission" date="2018-05" db="EMBL/GenBank/DDBJ databases">
        <authorList>
            <person name="Lanie J.A."/>
            <person name="Ng W.-L."/>
            <person name="Kazmierczak K.M."/>
            <person name="Andrzejewski T.M."/>
            <person name="Davidsen T.M."/>
            <person name="Wayne K.J."/>
            <person name="Tettelin H."/>
            <person name="Glass J.I."/>
            <person name="Rusch D."/>
            <person name="Podicherti R."/>
            <person name="Tsui H.-C.T."/>
            <person name="Winkler M.E."/>
        </authorList>
    </citation>
    <scope>NUCLEOTIDE SEQUENCE</scope>
</reference>
<proteinExistence type="predicted"/>
<keyword evidence="1" id="KW-1133">Transmembrane helix</keyword>
<accession>A0A381X1K8</accession>
<evidence type="ECO:0000256" key="1">
    <source>
        <dbReference type="SAM" id="Phobius"/>
    </source>
</evidence>
<dbReference type="AlphaFoldDB" id="A0A381X1K8"/>
<name>A0A381X1K8_9ZZZZ</name>
<evidence type="ECO:0000313" key="2">
    <source>
        <dbReference type="EMBL" id="SVA58371.1"/>
    </source>
</evidence>
<keyword evidence="1" id="KW-0812">Transmembrane</keyword>